<dbReference type="EMBL" id="JBHTLM010000001">
    <property type="protein sequence ID" value="MFD1175109.1"/>
    <property type="molecule type" value="Genomic_DNA"/>
</dbReference>
<dbReference type="PROSITE" id="PS00819">
    <property type="entry name" value="DPS_2"/>
    <property type="match status" value="1"/>
</dbReference>
<dbReference type="CDD" id="cd01043">
    <property type="entry name" value="DPS"/>
    <property type="match status" value="1"/>
</dbReference>
<comment type="similarity">
    <text evidence="1 2">Belongs to the Dps family.</text>
</comment>
<comment type="caution">
    <text evidence="4">The sequence shown here is derived from an EMBL/GenBank/DDBJ whole genome shotgun (WGS) entry which is preliminary data.</text>
</comment>
<dbReference type="Proteomes" id="UP001597262">
    <property type="component" value="Unassembled WGS sequence"/>
</dbReference>
<accession>A0ABW3RSQ2</accession>
<organism evidence="4 5">
    <name type="scientific">Paenibacillus puldeungensis</name>
    <dbReference type="NCBI Taxonomy" id="696536"/>
    <lineage>
        <taxon>Bacteria</taxon>
        <taxon>Bacillati</taxon>
        <taxon>Bacillota</taxon>
        <taxon>Bacilli</taxon>
        <taxon>Bacillales</taxon>
        <taxon>Paenibacillaceae</taxon>
        <taxon>Paenibacillus</taxon>
    </lineage>
</organism>
<dbReference type="PIRSF" id="PIRSF005900">
    <property type="entry name" value="Dps"/>
    <property type="match status" value="1"/>
</dbReference>
<protein>
    <submittedName>
        <fullName evidence="4">Dps family protein</fullName>
    </submittedName>
</protein>
<evidence type="ECO:0000313" key="5">
    <source>
        <dbReference type="Proteomes" id="UP001597262"/>
    </source>
</evidence>
<dbReference type="PRINTS" id="PR01346">
    <property type="entry name" value="HELNAPAPROT"/>
</dbReference>
<dbReference type="InterPro" id="IPR023188">
    <property type="entry name" value="DPS_DNA-bd_CS"/>
</dbReference>
<dbReference type="InterPro" id="IPR008331">
    <property type="entry name" value="Ferritin_DPS_dom"/>
</dbReference>
<dbReference type="PANTHER" id="PTHR42932">
    <property type="entry name" value="GENERAL STRESS PROTEIN 20U"/>
    <property type="match status" value="1"/>
</dbReference>
<evidence type="ECO:0000256" key="2">
    <source>
        <dbReference type="RuleBase" id="RU003875"/>
    </source>
</evidence>
<feature type="domain" description="Ferritin/DPS" evidence="3">
    <location>
        <begin position="15"/>
        <end position="154"/>
    </location>
</feature>
<name>A0ABW3RSQ2_9BACL</name>
<dbReference type="PANTHER" id="PTHR42932:SF1">
    <property type="entry name" value="GENERAL STRESS PROTEIN 20U"/>
    <property type="match status" value="1"/>
</dbReference>
<dbReference type="Pfam" id="PF00210">
    <property type="entry name" value="Ferritin"/>
    <property type="match status" value="1"/>
</dbReference>
<keyword evidence="5" id="KW-1185">Reference proteome</keyword>
<evidence type="ECO:0000313" key="4">
    <source>
        <dbReference type="EMBL" id="MFD1175109.1"/>
    </source>
</evidence>
<proteinExistence type="inferred from homology"/>
<dbReference type="InterPro" id="IPR002177">
    <property type="entry name" value="DPS_DNA-bd"/>
</dbReference>
<reference evidence="5" key="1">
    <citation type="journal article" date="2019" name="Int. J. Syst. Evol. Microbiol.">
        <title>The Global Catalogue of Microorganisms (GCM) 10K type strain sequencing project: providing services to taxonomists for standard genome sequencing and annotation.</title>
        <authorList>
            <consortium name="The Broad Institute Genomics Platform"/>
            <consortium name="The Broad Institute Genome Sequencing Center for Infectious Disease"/>
            <person name="Wu L."/>
            <person name="Ma J."/>
        </authorList>
    </citation>
    <scope>NUCLEOTIDE SEQUENCE [LARGE SCALE GENOMIC DNA]</scope>
    <source>
        <strain evidence="5">CCUG 59189</strain>
    </source>
</reference>
<gene>
    <name evidence="4" type="ORF">ACFQ3W_02135</name>
</gene>
<dbReference type="InterPro" id="IPR009078">
    <property type="entry name" value="Ferritin-like_SF"/>
</dbReference>
<dbReference type="InterPro" id="IPR012347">
    <property type="entry name" value="Ferritin-like"/>
</dbReference>
<evidence type="ECO:0000256" key="1">
    <source>
        <dbReference type="ARBA" id="ARBA00009497"/>
    </source>
</evidence>
<dbReference type="RefSeq" id="WP_379316124.1">
    <property type="nucleotide sequence ID" value="NZ_JBHTLM010000001.1"/>
</dbReference>
<dbReference type="Gene3D" id="1.20.1260.10">
    <property type="match status" value="1"/>
</dbReference>
<dbReference type="PROSITE" id="PS00818">
    <property type="entry name" value="DPS_1"/>
    <property type="match status" value="1"/>
</dbReference>
<evidence type="ECO:0000259" key="3">
    <source>
        <dbReference type="Pfam" id="PF00210"/>
    </source>
</evidence>
<dbReference type="SUPFAM" id="SSF47240">
    <property type="entry name" value="Ferritin-like"/>
    <property type="match status" value="1"/>
</dbReference>
<sequence length="154" mass="17310">MTNQTLTQVNQELHKQLNLQVANWTVMYTKLHSFHWFVKGENFFTLHEKFESLYNEATGYLDELAERLLTIDGAPVATLRESLALASISEATGKETAQEMVASVISDFEVIIGELKDAMEAAARTEDEATGDLLLGIMSALEKHRWMLNAYLGK</sequence>